<dbReference type="EMBL" id="AFUV01000007">
    <property type="protein sequence ID" value="EGV06370.1"/>
    <property type="molecule type" value="Genomic_DNA"/>
</dbReference>
<dbReference type="RefSeq" id="WP_007242114.1">
    <property type="nucleotide sequence ID" value="NZ_AFUV01000007.1"/>
</dbReference>
<evidence type="ECO:0000259" key="3">
    <source>
        <dbReference type="Pfam" id="PF03061"/>
    </source>
</evidence>
<protein>
    <submittedName>
        <fullName evidence="4">Conserved domain protein</fullName>
    </submittedName>
</protein>
<dbReference type="PANTHER" id="PTHR43240">
    <property type="entry name" value="1,4-DIHYDROXY-2-NAPHTHOYL-COA THIOESTERASE 1"/>
    <property type="match status" value="1"/>
</dbReference>
<proteinExistence type="inferred from homology"/>
<comment type="caution">
    <text evidence="4">The sequence shown here is derived from an EMBL/GenBank/DDBJ whole genome shotgun (WGS) entry which is preliminary data.</text>
</comment>
<dbReference type="Pfam" id="PF03061">
    <property type="entry name" value="4HBT"/>
    <property type="match status" value="1"/>
</dbReference>
<dbReference type="AlphaFoldDB" id="F9Q7V4"/>
<dbReference type="Gene3D" id="3.10.129.10">
    <property type="entry name" value="Hotdog Thioesterase"/>
    <property type="match status" value="1"/>
</dbReference>
<dbReference type="InterPro" id="IPR003736">
    <property type="entry name" value="PAAI_dom"/>
</dbReference>
<evidence type="ECO:0000256" key="2">
    <source>
        <dbReference type="ARBA" id="ARBA00022801"/>
    </source>
</evidence>
<evidence type="ECO:0000256" key="1">
    <source>
        <dbReference type="ARBA" id="ARBA00008324"/>
    </source>
</evidence>
<comment type="similarity">
    <text evidence="1">Belongs to the thioesterase PaaI family.</text>
</comment>
<organism evidence="4 5">
    <name type="scientific">Haemophilus pittmaniae HK 85</name>
    <dbReference type="NCBI Taxonomy" id="1035188"/>
    <lineage>
        <taxon>Bacteria</taxon>
        <taxon>Pseudomonadati</taxon>
        <taxon>Pseudomonadota</taxon>
        <taxon>Gammaproteobacteria</taxon>
        <taxon>Pasteurellales</taxon>
        <taxon>Pasteurellaceae</taxon>
        <taxon>Haemophilus</taxon>
    </lineage>
</organism>
<accession>F9Q7V4</accession>
<dbReference type="STRING" id="1035188.HMPREF9952_1708"/>
<name>F9Q7V4_9PAST</name>
<evidence type="ECO:0000313" key="5">
    <source>
        <dbReference type="Proteomes" id="UP000006235"/>
    </source>
</evidence>
<dbReference type="GO" id="GO:0061522">
    <property type="term" value="F:1,4-dihydroxy-2-naphthoyl-CoA thioesterase activity"/>
    <property type="evidence" value="ECO:0007669"/>
    <property type="project" value="TreeGrafter"/>
</dbReference>
<gene>
    <name evidence="4" type="ORF">HMPREF9952_1708</name>
</gene>
<dbReference type="InterPro" id="IPR006683">
    <property type="entry name" value="Thioestr_dom"/>
</dbReference>
<dbReference type="SUPFAM" id="SSF54637">
    <property type="entry name" value="Thioesterase/thiol ester dehydrase-isomerase"/>
    <property type="match status" value="1"/>
</dbReference>
<dbReference type="PANTHER" id="PTHR43240:SF5">
    <property type="entry name" value="1,4-DIHYDROXY-2-NAPHTHOYL-COA THIOESTERASE 1"/>
    <property type="match status" value="1"/>
</dbReference>
<reference evidence="4 5" key="1">
    <citation type="submission" date="2011-07" db="EMBL/GenBank/DDBJ databases">
        <authorList>
            <person name="Harkins D.M."/>
            <person name="Madupu R."/>
            <person name="Durkin A.S."/>
            <person name="Torralba M."/>
            <person name="Methe B."/>
            <person name="Sutton G.G."/>
            <person name="Nelson K.E."/>
        </authorList>
    </citation>
    <scope>NUCLEOTIDE SEQUENCE [LARGE SCALE GENOMIC DNA]</scope>
    <source>
        <strain evidence="4 5">HK 85</strain>
    </source>
</reference>
<dbReference type="InterPro" id="IPR029069">
    <property type="entry name" value="HotDog_dom_sf"/>
</dbReference>
<dbReference type="GO" id="GO:0005829">
    <property type="term" value="C:cytosol"/>
    <property type="evidence" value="ECO:0007669"/>
    <property type="project" value="TreeGrafter"/>
</dbReference>
<dbReference type="Proteomes" id="UP000006235">
    <property type="component" value="Unassembled WGS sequence"/>
</dbReference>
<sequence>MIWKKQLSLAQLNTMGRNCAVGHLGIEITALGDNWLEASMPVDHRTTQPFGLLHGGISCALAETLGSLGAFLTLEEGRAAVGLEINANHLRPVSAGRVIAKASPIALGKNTQVWQIDIRNEQDKLCCVSRLTLSLINL</sequence>
<dbReference type="CDD" id="cd03443">
    <property type="entry name" value="PaaI_thioesterase"/>
    <property type="match status" value="1"/>
</dbReference>
<dbReference type="NCBIfam" id="TIGR00369">
    <property type="entry name" value="unchar_dom_1"/>
    <property type="match status" value="1"/>
</dbReference>
<evidence type="ECO:0000313" key="4">
    <source>
        <dbReference type="EMBL" id="EGV06370.1"/>
    </source>
</evidence>
<keyword evidence="2" id="KW-0378">Hydrolase</keyword>
<feature type="domain" description="Thioesterase" evidence="3">
    <location>
        <begin position="50"/>
        <end position="127"/>
    </location>
</feature>